<evidence type="ECO:0000313" key="2">
    <source>
        <dbReference type="Proteomes" id="UP000202923"/>
    </source>
</evidence>
<keyword evidence="1" id="KW-0804">Transcription</keyword>
<proteinExistence type="predicted"/>
<dbReference type="RefSeq" id="YP_009278659.1">
    <property type="nucleotide sequence ID" value="NC_031010.1"/>
</dbReference>
<accession>A0A1B2IDP5</accession>
<evidence type="ECO:0000313" key="1">
    <source>
        <dbReference type="EMBL" id="ANZ49406.1"/>
    </source>
</evidence>
<keyword evidence="1" id="KW-0240">DNA-directed RNA polymerase</keyword>
<dbReference type="KEGG" id="vg:29061898"/>
<name>A0A1B2IDP5_9CAUD</name>
<gene>
    <name evidence="1" type="ORF">KWAN_54</name>
</gene>
<dbReference type="GeneID" id="29061898"/>
<protein>
    <submittedName>
        <fullName evidence="1">Putative DNA-directed RNA polymerase beta subunit</fullName>
    </submittedName>
</protein>
<dbReference type="EMBL" id="KX397369">
    <property type="protein sequence ID" value="ANZ49406.1"/>
    <property type="molecule type" value="Genomic_DNA"/>
</dbReference>
<dbReference type="Proteomes" id="UP000202923">
    <property type="component" value="Genome"/>
</dbReference>
<organism evidence="1 2">
    <name type="scientific">Erwinia phage vB_EamM_Kwan</name>
    <dbReference type="NCBI Taxonomy" id="1883374"/>
    <lineage>
        <taxon>Viruses</taxon>
        <taxon>Duplodnaviria</taxon>
        <taxon>Heunggongvirae</taxon>
        <taxon>Uroviricota</taxon>
        <taxon>Caudoviricetes</taxon>
        <taxon>Chimalliviridae</taxon>
        <taxon>Wellingtonvirus</taxon>
        <taxon>Wellingtonvirus wellington</taxon>
    </lineage>
</organism>
<sequence>MNKLDYLIAACKSGAWRRLVWRLSIFNVCQFPANEVPEQYDLNYLDGYPHYWEAADEDSPGEWIKIEGADKDKELFYAEDRFTLIPDHYPGFEGKVETGVGRYVFNWIVIYYAFGTRMPYLADAPTAMVYQSEIYKRCLDTEDEDPENEEAIRPSMVGKFIQGLSEIAPMTIAIAPTGTLRSLSVHPDTYKMRDALLLKHKDELDNPAVIVEIEKALDALDTEWLSGDQSIQFYASKKSRMRRRKLFLMYGIETAFKEGADFTLIPTSLMEVDKTGMEYLVDKYNSTREGSFMRGAETAKGGEQVRIIQMIFQNHRIVEGDCGTKLTHAVQITPANQFMYVGMNSVENGKYVLLSKDALKGMIGKTVRIRRPILCQRGHVDCCAACASPDKAKEERAIAADIATGMSNIMLNAMGAMHGRETVVEEYDPLIHIT</sequence>
<dbReference type="GO" id="GO:0000428">
    <property type="term" value="C:DNA-directed RNA polymerase complex"/>
    <property type="evidence" value="ECO:0007669"/>
    <property type="project" value="UniProtKB-KW"/>
</dbReference>
<reference evidence="1 2" key="1">
    <citation type="submission" date="2016-06" db="EMBL/GenBank/DDBJ databases">
        <authorList>
            <person name="Kjaerup R.B."/>
            <person name="Dalgaard T.S."/>
            <person name="Juul-Madsen H.R."/>
        </authorList>
    </citation>
    <scope>NUCLEOTIDE SEQUENCE [LARGE SCALE GENOMIC DNA]</scope>
</reference>
<dbReference type="OrthoDB" id="3171at10239"/>